<dbReference type="EMBL" id="CP089982">
    <property type="protein sequence ID" value="WXA93005.1"/>
    <property type="molecule type" value="Genomic_DNA"/>
</dbReference>
<dbReference type="Proteomes" id="UP001379533">
    <property type="component" value="Chromosome"/>
</dbReference>
<keyword evidence="2" id="KW-1185">Reference proteome</keyword>
<organism evidence="1 2">
    <name type="scientific">Pendulispora brunnea</name>
    <dbReference type="NCBI Taxonomy" id="2905690"/>
    <lineage>
        <taxon>Bacteria</taxon>
        <taxon>Pseudomonadati</taxon>
        <taxon>Myxococcota</taxon>
        <taxon>Myxococcia</taxon>
        <taxon>Myxococcales</taxon>
        <taxon>Sorangiineae</taxon>
        <taxon>Pendulisporaceae</taxon>
        <taxon>Pendulispora</taxon>
    </lineage>
</organism>
<reference evidence="1 2" key="1">
    <citation type="submission" date="2021-12" db="EMBL/GenBank/DDBJ databases">
        <title>Discovery of the Pendulisporaceae a myxobacterial family with distinct sporulation behavior and unique specialized metabolism.</title>
        <authorList>
            <person name="Garcia R."/>
            <person name="Popoff A."/>
            <person name="Bader C.D."/>
            <person name="Loehr J."/>
            <person name="Walesch S."/>
            <person name="Walt C."/>
            <person name="Boldt J."/>
            <person name="Bunk B."/>
            <person name="Haeckl F.J.F.P.J."/>
            <person name="Gunesch A.P."/>
            <person name="Birkelbach J."/>
            <person name="Nuebel U."/>
            <person name="Pietschmann T."/>
            <person name="Bach T."/>
            <person name="Mueller R."/>
        </authorList>
    </citation>
    <scope>NUCLEOTIDE SEQUENCE [LARGE SCALE GENOMIC DNA]</scope>
    <source>
        <strain evidence="1 2">MSr12523</strain>
    </source>
</reference>
<protein>
    <submittedName>
        <fullName evidence="1">Uncharacterized protein</fullName>
    </submittedName>
</protein>
<evidence type="ECO:0000313" key="2">
    <source>
        <dbReference type="Proteomes" id="UP001379533"/>
    </source>
</evidence>
<sequence>MRTRVEKTNPRQRGDSPRILAMVEQQHAALAQRLAILQASAPENGADESVVREMETAYDGADKLLARVERWFQPRR</sequence>
<proteinExistence type="predicted"/>
<accession>A0ABZ2K793</accession>
<name>A0ABZ2K793_9BACT</name>
<evidence type="ECO:0000313" key="1">
    <source>
        <dbReference type="EMBL" id="WXA93005.1"/>
    </source>
</evidence>
<dbReference type="RefSeq" id="WP_394843603.1">
    <property type="nucleotide sequence ID" value="NZ_CP089982.1"/>
</dbReference>
<gene>
    <name evidence="1" type="ORF">LZC95_41960</name>
</gene>